<keyword evidence="12 25" id="KW-0548">Nucleotidyltransferase</keyword>
<evidence type="ECO:0000256" key="24">
    <source>
        <dbReference type="SAM" id="Phobius"/>
    </source>
</evidence>
<dbReference type="AlphaFoldDB" id="A0A0L0WBU2"/>
<evidence type="ECO:0000256" key="7">
    <source>
        <dbReference type="ARBA" id="ARBA00019373"/>
    </source>
</evidence>
<keyword evidence="11 24" id="KW-0812">Transmembrane</keyword>
<feature type="transmembrane region" description="Helical" evidence="24">
    <location>
        <begin position="103"/>
        <end position="123"/>
    </location>
</feature>
<comment type="pathway">
    <text evidence="4">Lipid metabolism.</text>
</comment>
<dbReference type="EC" id="2.7.7.41" evidence="6"/>
<dbReference type="GO" id="GO:0016024">
    <property type="term" value="P:CDP-diacylglycerol biosynthetic process"/>
    <property type="evidence" value="ECO:0007669"/>
    <property type="project" value="TreeGrafter"/>
</dbReference>
<dbReference type="GO" id="GO:0004605">
    <property type="term" value="F:phosphatidate cytidylyltransferase activity"/>
    <property type="evidence" value="ECO:0007669"/>
    <property type="project" value="UniProtKB-EC"/>
</dbReference>
<evidence type="ECO:0000256" key="23">
    <source>
        <dbReference type="ARBA" id="ARBA00033406"/>
    </source>
</evidence>
<dbReference type="PATRIC" id="fig|1503.3.peg.2682"/>
<name>A0A0L0WBU2_GOTPU</name>
<sequence length="256" mass="28696">MKTRIISGAIGFVLLLAVVIKGGILLDLSILIISLVGLYEFHNAVKKINDLKPLEFVNYLFTIGIFLLTVINKNMYFKGLLFLYLIIILSSLVLKTKFNVNDIAITIFGAMYVSFFLSHMYLLNGKVHIWLVFIIAWGTDTFAYFSGVLFGKRKLYPTLSPKKTVEGSIGGIIGSLLVTLIFSIYFKLENIHLLLILSVIASIMSQIGDLTASRIKRIAGIKDYGNIMPGHGGILDRFDSILFTTPIVYYYITYLL</sequence>
<dbReference type="OrthoDB" id="9799199at2"/>
<feature type="transmembrane region" description="Helical" evidence="24">
    <location>
        <begin position="129"/>
        <end position="151"/>
    </location>
</feature>
<evidence type="ECO:0000313" key="25">
    <source>
        <dbReference type="EMBL" id="KNF08850.1"/>
    </source>
</evidence>
<evidence type="ECO:0000256" key="10">
    <source>
        <dbReference type="ARBA" id="ARBA00022679"/>
    </source>
</evidence>
<dbReference type="EMBL" id="LGSS01000005">
    <property type="protein sequence ID" value="KNF08850.1"/>
    <property type="molecule type" value="Genomic_DNA"/>
</dbReference>
<protein>
    <recommendedName>
        <fullName evidence="7">Phosphatidate cytidylyltransferase</fullName>
        <ecNumber evidence="6">2.7.7.41</ecNumber>
    </recommendedName>
    <alternativeName>
        <fullName evidence="20">CDP-DAG synthase</fullName>
    </alternativeName>
    <alternativeName>
        <fullName evidence="22">CDP-DG synthase</fullName>
    </alternativeName>
    <alternativeName>
        <fullName evidence="18">CDP-diacylglycerol synthase</fullName>
    </alternativeName>
    <alternativeName>
        <fullName evidence="21">CDP-diglyceride pyrophosphorylase</fullName>
    </alternativeName>
    <alternativeName>
        <fullName evidence="23">CDP-diglyceride synthase</fullName>
    </alternativeName>
    <alternativeName>
        <fullName evidence="19">CTP:phosphatidate cytidylyltransferase</fullName>
    </alternativeName>
</protein>
<feature type="transmembrane region" description="Helical" evidence="24">
    <location>
        <begin position="51"/>
        <end position="70"/>
    </location>
</feature>
<evidence type="ECO:0000256" key="8">
    <source>
        <dbReference type="ARBA" id="ARBA00022475"/>
    </source>
</evidence>
<dbReference type="Pfam" id="PF01148">
    <property type="entry name" value="CTP_transf_1"/>
    <property type="match status" value="1"/>
</dbReference>
<keyword evidence="8" id="KW-1003">Cell membrane</keyword>
<dbReference type="Proteomes" id="UP000037267">
    <property type="component" value="Unassembled WGS sequence"/>
</dbReference>
<evidence type="ECO:0000256" key="18">
    <source>
        <dbReference type="ARBA" id="ARBA00029893"/>
    </source>
</evidence>
<dbReference type="RefSeq" id="WP_050354946.1">
    <property type="nucleotide sequence ID" value="NZ_LGSS01000005.1"/>
</dbReference>
<evidence type="ECO:0000256" key="6">
    <source>
        <dbReference type="ARBA" id="ARBA00012487"/>
    </source>
</evidence>
<dbReference type="STRING" id="1503.CLPU_5c01570"/>
<dbReference type="PANTHER" id="PTHR46382">
    <property type="entry name" value="PHOSPHATIDATE CYTIDYLYLTRANSFERASE"/>
    <property type="match status" value="1"/>
</dbReference>
<evidence type="ECO:0000256" key="15">
    <source>
        <dbReference type="ARBA" id="ARBA00023136"/>
    </source>
</evidence>
<evidence type="ECO:0000256" key="4">
    <source>
        <dbReference type="ARBA" id="ARBA00005189"/>
    </source>
</evidence>
<comment type="pathway">
    <text evidence="3">Phospholipid metabolism; CDP-diacylglycerol biosynthesis; CDP-diacylglycerol from sn-glycerol 3-phosphate: step 3/3.</text>
</comment>
<evidence type="ECO:0000256" key="19">
    <source>
        <dbReference type="ARBA" id="ARBA00031825"/>
    </source>
</evidence>
<gene>
    <name evidence="25" type="ORF">CLPU_5c01570</name>
</gene>
<evidence type="ECO:0000256" key="16">
    <source>
        <dbReference type="ARBA" id="ARBA00023209"/>
    </source>
</evidence>
<dbReference type="PANTHER" id="PTHR46382:SF1">
    <property type="entry name" value="PHOSPHATIDATE CYTIDYLYLTRANSFERASE"/>
    <property type="match status" value="1"/>
</dbReference>
<keyword evidence="13 24" id="KW-1133">Transmembrane helix</keyword>
<evidence type="ECO:0000256" key="5">
    <source>
        <dbReference type="ARBA" id="ARBA00010185"/>
    </source>
</evidence>
<keyword evidence="15 24" id="KW-0472">Membrane</keyword>
<evidence type="ECO:0000256" key="13">
    <source>
        <dbReference type="ARBA" id="ARBA00022989"/>
    </source>
</evidence>
<comment type="catalytic activity">
    <reaction evidence="1">
        <text>a 1,2-diacyl-sn-glycero-3-phosphate + CTP + H(+) = a CDP-1,2-diacyl-sn-glycerol + diphosphate</text>
        <dbReference type="Rhea" id="RHEA:16229"/>
        <dbReference type="ChEBI" id="CHEBI:15378"/>
        <dbReference type="ChEBI" id="CHEBI:33019"/>
        <dbReference type="ChEBI" id="CHEBI:37563"/>
        <dbReference type="ChEBI" id="CHEBI:58332"/>
        <dbReference type="ChEBI" id="CHEBI:58608"/>
        <dbReference type="EC" id="2.7.7.41"/>
    </reaction>
</comment>
<accession>A0A0L0WBU2</accession>
<feature type="transmembrane region" description="Helical" evidence="24">
    <location>
        <begin position="6"/>
        <end position="39"/>
    </location>
</feature>
<evidence type="ECO:0000256" key="9">
    <source>
        <dbReference type="ARBA" id="ARBA00022516"/>
    </source>
</evidence>
<reference evidence="26" key="1">
    <citation type="submission" date="2015-07" db="EMBL/GenBank/DDBJ databases">
        <title>Draft genome sequence of the purine-degrading Gottschalkia purinilyticum DSM 1384 (formerly Clostridium purinilyticum).</title>
        <authorList>
            <person name="Poehlein A."/>
            <person name="Schiel-Bengelsdorf B."/>
            <person name="Bengelsdorf F.R."/>
            <person name="Daniel R."/>
            <person name="Duerre P."/>
        </authorList>
    </citation>
    <scope>NUCLEOTIDE SEQUENCE [LARGE SCALE GENOMIC DNA]</scope>
    <source>
        <strain evidence="26">DSM 1384</strain>
    </source>
</reference>
<evidence type="ECO:0000256" key="20">
    <source>
        <dbReference type="ARBA" id="ARBA00032253"/>
    </source>
</evidence>
<evidence type="ECO:0000313" key="26">
    <source>
        <dbReference type="Proteomes" id="UP000037267"/>
    </source>
</evidence>
<feature type="transmembrane region" description="Helical" evidence="24">
    <location>
        <begin position="191"/>
        <end position="212"/>
    </location>
</feature>
<organism evidence="25 26">
    <name type="scientific">Gottschalkia purinilytica</name>
    <name type="common">Clostridium purinilyticum</name>
    <dbReference type="NCBI Taxonomy" id="1503"/>
    <lineage>
        <taxon>Bacteria</taxon>
        <taxon>Bacillati</taxon>
        <taxon>Bacillota</taxon>
        <taxon>Tissierellia</taxon>
        <taxon>Tissierellales</taxon>
        <taxon>Gottschalkiaceae</taxon>
        <taxon>Gottschalkia</taxon>
    </lineage>
</organism>
<keyword evidence="10 25" id="KW-0808">Transferase</keyword>
<evidence type="ECO:0000256" key="11">
    <source>
        <dbReference type="ARBA" id="ARBA00022692"/>
    </source>
</evidence>
<evidence type="ECO:0000256" key="17">
    <source>
        <dbReference type="ARBA" id="ARBA00023264"/>
    </source>
</evidence>
<keyword evidence="26" id="KW-1185">Reference proteome</keyword>
<comment type="caution">
    <text evidence="25">The sequence shown here is derived from an EMBL/GenBank/DDBJ whole genome shotgun (WGS) entry which is preliminary data.</text>
</comment>
<evidence type="ECO:0000256" key="1">
    <source>
        <dbReference type="ARBA" id="ARBA00001698"/>
    </source>
</evidence>
<evidence type="ECO:0000256" key="14">
    <source>
        <dbReference type="ARBA" id="ARBA00023098"/>
    </source>
</evidence>
<keyword evidence="9" id="KW-0444">Lipid biosynthesis</keyword>
<feature type="transmembrane region" description="Helical" evidence="24">
    <location>
        <begin position="163"/>
        <end position="185"/>
    </location>
</feature>
<evidence type="ECO:0000256" key="3">
    <source>
        <dbReference type="ARBA" id="ARBA00005119"/>
    </source>
</evidence>
<evidence type="ECO:0000256" key="22">
    <source>
        <dbReference type="ARBA" id="ARBA00032743"/>
    </source>
</evidence>
<evidence type="ECO:0000256" key="12">
    <source>
        <dbReference type="ARBA" id="ARBA00022695"/>
    </source>
</evidence>
<evidence type="ECO:0000256" key="2">
    <source>
        <dbReference type="ARBA" id="ARBA00004651"/>
    </source>
</evidence>
<dbReference type="GO" id="GO:0005886">
    <property type="term" value="C:plasma membrane"/>
    <property type="evidence" value="ECO:0007669"/>
    <property type="project" value="UniProtKB-SubCell"/>
</dbReference>
<keyword evidence="16" id="KW-0594">Phospholipid biosynthesis</keyword>
<comment type="similarity">
    <text evidence="5">Belongs to the CDS family.</text>
</comment>
<proteinExistence type="inferred from homology"/>
<comment type="subcellular location">
    <subcellularLocation>
        <location evidence="2">Cell membrane</location>
        <topology evidence="2">Multi-pass membrane protein</topology>
    </subcellularLocation>
</comment>
<feature type="transmembrane region" description="Helical" evidence="24">
    <location>
        <begin position="76"/>
        <end position="94"/>
    </location>
</feature>
<evidence type="ECO:0000256" key="21">
    <source>
        <dbReference type="ARBA" id="ARBA00032396"/>
    </source>
</evidence>
<keyword evidence="17" id="KW-1208">Phospholipid metabolism</keyword>
<keyword evidence="14" id="KW-0443">Lipid metabolism</keyword>